<reference evidence="4" key="1">
    <citation type="submission" date="2022-12" db="EMBL/GenBank/DDBJ databases">
        <authorList>
            <person name="Petersen C."/>
        </authorList>
    </citation>
    <scope>NUCLEOTIDE SEQUENCE</scope>
    <source>
        <strain evidence="4">IBT 29677</strain>
    </source>
</reference>
<feature type="coiled-coil region" evidence="1">
    <location>
        <begin position="105"/>
        <end position="139"/>
    </location>
</feature>
<evidence type="ECO:0000259" key="3">
    <source>
        <dbReference type="Pfam" id="PF26434"/>
    </source>
</evidence>
<gene>
    <name evidence="4" type="ORF">N7509_001033</name>
</gene>
<evidence type="ECO:0000313" key="4">
    <source>
        <dbReference type="EMBL" id="KAJ5414406.1"/>
    </source>
</evidence>
<feature type="compositionally biased region" description="Polar residues" evidence="2">
    <location>
        <begin position="337"/>
        <end position="348"/>
    </location>
</feature>
<organism evidence="4 5">
    <name type="scientific">Penicillium cosmopolitanum</name>
    <dbReference type="NCBI Taxonomy" id="1131564"/>
    <lineage>
        <taxon>Eukaryota</taxon>
        <taxon>Fungi</taxon>
        <taxon>Dikarya</taxon>
        <taxon>Ascomycota</taxon>
        <taxon>Pezizomycotina</taxon>
        <taxon>Eurotiomycetes</taxon>
        <taxon>Eurotiomycetidae</taxon>
        <taxon>Eurotiales</taxon>
        <taxon>Aspergillaceae</taxon>
        <taxon>Penicillium</taxon>
    </lineage>
</organism>
<feature type="region of interest" description="Disordered" evidence="2">
    <location>
        <begin position="237"/>
        <end position="260"/>
    </location>
</feature>
<feature type="compositionally biased region" description="Low complexity" evidence="2">
    <location>
        <begin position="359"/>
        <end position="370"/>
    </location>
</feature>
<dbReference type="OrthoDB" id="5399559at2759"/>
<proteinExistence type="predicted"/>
<dbReference type="EMBL" id="JAPZBU010000003">
    <property type="protein sequence ID" value="KAJ5414406.1"/>
    <property type="molecule type" value="Genomic_DNA"/>
</dbReference>
<feature type="compositionally biased region" description="Gly residues" evidence="2">
    <location>
        <begin position="393"/>
        <end position="408"/>
    </location>
</feature>
<feature type="compositionally biased region" description="Basic and acidic residues" evidence="2">
    <location>
        <begin position="374"/>
        <end position="390"/>
    </location>
</feature>
<evidence type="ECO:0000313" key="5">
    <source>
        <dbReference type="Proteomes" id="UP001147747"/>
    </source>
</evidence>
<feature type="compositionally biased region" description="Polar residues" evidence="2">
    <location>
        <begin position="309"/>
        <end position="324"/>
    </location>
</feature>
<accession>A0A9X0BEM4</accession>
<comment type="caution">
    <text evidence="4">The sequence shown here is derived from an EMBL/GenBank/DDBJ whole genome shotgun (WGS) entry which is preliminary data.</text>
</comment>
<dbReference type="InterPro" id="IPR058602">
    <property type="entry name" value="YAG7_dimerisation_dom"/>
</dbReference>
<reference evidence="4" key="2">
    <citation type="journal article" date="2023" name="IMA Fungus">
        <title>Comparative genomic study of the Penicillium genus elucidates a diverse pangenome and 15 lateral gene transfer events.</title>
        <authorList>
            <person name="Petersen C."/>
            <person name="Sorensen T."/>
            <person name="Nielsen M.R."/>
            <person name="Sondergaard T.E."/>
            <person name="Sorensen J.L."/>
            <person name="Fitzpatrick D.A."/>
            <person name="Frisvad J.C."/>
            <person name="Nielsen K.L."/>
        </authorList>
    </citation>
    <scope>NUCLEOTIDE SEQUENCE</scope>
    <source>
        <strain evidence="4">IBT 29677</strain>
    </source>
</reference>
<feature type="domain" description="YAG7-like dimerisation" evidence="3">
    <location>
        <begin position="158"/>
        <end position="240"/>
    </location>
</feature>
<protein>
    <recommendedName>
        <fullName evidence="3">YAG7-like dimerisation domain-containing protein</fullName>
    </recommendedName>
</protein>
<name>A0A9X0BEM4_9EURO</name>
<dbReference type="GeneID" id="81364650"/>
<keyword evidence="5" id="KW-1185">Reference proteome</keyword>
<dbReference type="Pfam" id="PF26434">
    <property type="entry name" value="YAG7_C"/>
    <property type="match status" value="1"/>
</dbReference>
<keyword evidence="1" id="KW-0175">Coiled coil</keyword>
<evidence type="ECO:0000256" key="2">
    <source>
        <dbReference type="SAM" id="MobiDB-lite"/>
    </source>
</evidence>
<dbReference type="AlphaFoldDB" id="A0A9X0BEM4"/>
<evidence type="ECO:0000256" key="1">
    <source>
        <dbReference type="SAM" id="Coils"/>
    </source>
</evidence>
<feature type="region of interest" description="Disordered" evidence="2">
    <location>
        <begin position="309"/>
        <end position="415"/>
    </location>
</feature>
<feature type="region of interest" description="Disordered" evidence="2">
    <location>
        <begin position="1"/>
        <end position="40"/>
    </location>
</feature>
<sequence length="415" mass="43559">MAPASATDKLKKHSSRASSTSKPDPEIESPISVSASDLPGSEPAYLKELQKSLRNAVKKLNATAKVDAILAENKGKSLDELVEAKKINNDQKAQALKKPALQASIAQIEEQIGHYKLIADQYEERLVSQKAALEKTHQEELEAVRANAIADATETTAKVLRQQLLTVSKFLCAAANSRRDGDAEALESRAFEGVLYQVYGGNQDAVSSMIKLIDGADEKIQGVEGDLLDMSFGDVKQASSKFSPGEPAELATETTPASDPTLANAGLTELQDTSVRAEAAAQENLPTSDQIAPPSQTLVSDAGNAVAETSYNGNSMTSSATTDGWVNIPRDPAETDTGLQATPANTENTEAEAKGQSGGRNRNNNNNNRQGGRGRGEGSRGGRSRGDFRGRGRGGGGGRGGRGRGGANGSPTGEQ</sequence>
<dbReference type="RefSeq" id="XP_056494252.1">
    <property type="nucleotide sequence ID" value="XM_056625670.1"/>
</dbReference>
<dbReference type="Proteomes" id="UP001147747">
    <property type="component" value="Unassembled WGS sequence"/>
</dbReference>